<dbReference type="RefSeq" id="XP_014143535.1">
    <property type="nucleotide sequence ID" value="XM_014288060.1"/>
</dbReference>
<protein>
    <recommendedName>
        <fullName evidence="1">DNA-dependent protein kinase catalytic subunit CC1/2 domain-containing protein</fullName>
    </recommendedName>
</protein>
<dbReference type="InterPro" id="IPR046803">
    <property type="entry name" value="DNAPKcs_CC1-2"/>
</dbReference>
<feature type="non-terminal residue" evidence="2">
    <location>
        <position position="93"/>
    </location>
</feature>
<dbReference type="OrthoDB" id="431717at2759"/>
<gene>
    <name evidence="2" type="ORF">SARC_17852</name>
</gene>
<evidence type="ECO:0000259" key="1">
    <source>
        <dbReference type="Pfam" id="PF20502"/>
    </source>
</evidence>
<evidence type="ECO:0000313" key="3">
    <source>
        <dbReference type="Proteomes" id="UP000054560"/>
    </source>
</evidence>
<dbReference type="GeneID" id="25918356"/>
<evidence type="ECO:0000313" key="2">
    <source>
        <dbReference type="EMBL" id="KNC69633.1"/>
    </source>
</evidence>
<accession>A0A0L0F0H8</accession>
<dbReference type="AlphaFoldDB" id="A0A0L0F0H8"/>
<reference evidence="2 3" key="1">
    <citation type="submission" date="2011-02" db="EMBL/GenBank/DDBJ databases">
        <title>The Genome Sequence of Sphaeroforma arctica JP610.</title>
        <authorList>
            <consortium name="The Broad Institute Genome Sequencing Platform"/>
            <person name="Russ C."/>
            <person name="Cuomo C."/>
            <person name="Young S.K."/>
            <person name="Zeng Q."/>
            <person name="Gargeya S."/>
            <person name="Alvarado L."/>
            <person name="Berlin A."/>
            <person name="Chapman S.B."/>
            <person name="Chen Z."/>
            <person name="Freedman E."/>
            <person name="Gellesch M."/>
            <person name="Goldberg J."/>
            <person name="Griggs A."/>
            <person name="Gujja S."/>
            <person name="Heilman E."/>
            <person name="Heiman D."/>
            <person name="Howarth C."/>
            <person name="Mehta T."/>
            <person name="Neiman D."/>
            <person name="Pearson M."/>
            <person name="Roberts A."/>
            <person name="Saif S."/>
            <person name="Shea T."/>
            <person name="Shenoy N."/>
            <person name="Sisk P."/>
            <person name="Stolte C."/>
            <person name="Sykes S."/>
            <person name="White J."/>
            <person name="Yandava C."/>
            <person name="Burger G."/>
            <person name="Gray M.W."/>
            <person name="Holland P.W.H."/>
            <person name="King N."/>
            <person name="Lang F.B.F."/>
            <person name="Roger A.J."/>
            <person name="Ruiz-Trillo I."/>
            <person name="Haas B."/>
            <person name="Nusbaum C."/>
            <person name="Birren B."/>
        </authorList>
    </citation>
    <scope>NUCLEOTIDE SEQUENCE [LARGE SCALE GENOMIC DNA]</scope>
    <source>
        <strain evidence="2 3">JP610</strain>
    </source>
</reference>
<sequence>MQTLTFPQMIHWFTAAVNRESPETHCLLRCIIDGLGHAEKGMGLRDVYARALSAFLEWSIKQTDNSSVEKTSRQLVNVKHTLKQLHSMMNHAE</sequence>
<dbReference type="STRING" id="667725.A0A0L0F0H8"/>
<proteinExistence type="predicted"/>
<keyword evidence="3" id="KW-1185">Reference proteome</keyword>
<feature type="domain" description="DNA-dependent protein kinase catalytic subunit CC1/2" evidence="1">
    <location>
        <begin position="8"/>
        <end position="91"/>
    </location>
</feature>
<dbReference type="Pfam" id="PF20502">
    <property type="entry name" value="DNAPKcs_CC1-2"/>
    <property type="match status" value="1"/>
</dbReference>
<dbReference type="EMBL" id="KQ254028">
    <property type="protein sequence ID" value="KNC69633.1"/>
    <property type="molecule type" value="Genomic_DNA"/>
</dbReference>
<name>A0A0L0F0H8_9EUKA</name>
<dbReference type="Proteomes" id="UP000054560">
    <property type="component" value="Unassembled WGS sequence"/>
</dbReference>
<organism evidence="2 3">
    <name type="scientific">Sphaeroforma arctica JP610</name>
    <dbReference type="NCBI Taxonomy" id="667725"/>
    <lineage>
        <taxon>Eukaryota</taxon>
        <taxon>Ichthyosporea</taxon>
        <taxon>Ichthyophonida</taxon>
        <taxon>Sphaeroforma</taxon>
    </lineage>
</organism>